<evidence type="ECO:0000256" key="10">
    <source>
        <dbReference type="ARBA" id="ARBA00023163"/>
    </source>
</evidence>
<keyword evidence="16" id="KW-1185">Reference proteome</keyword>
<evidence type="ECO:0000256" key="6">
    <source>
        <dbReference type="ARBA" id="ARBA00022771"/>
    </source>
</evidence>
<dbReference type="SMART" id="SM00355">
    <property type="entry name" value="ZnF_C2H2"/>
    <property type="match status" value="6"/>
</dbReference>
<dbReference type="Pfam" id="PF00096">
    <property type="entry name" value="zf-C2H2"/>
    <property type="match status" value="6"/>
</dbReference>
<evidence type="ECO:0000256" key="8">
    <source>
        <dbReference type="ARBA" id="ARBA00023015"/>
    </source>
</evidence>
<dbReference type="Proteomes" id="UP000824782">
    <property type="component" value="Unassembled WGS sequence"/>
</dbReference>
<sequence>MQQDISVGVHKEAIKKTFQTLTLQNTSSRSSTPETSPSSQHIKDCEKKNKAGPLGDGGFPNVRHNELFVVKVEAIEEDEMYMNGGQMCKEESVTTDISIDEGCSESSSGHPLTADSEAEDDNVIQDPMGTKFFIPIVHPGLSNLNVSSEEPPDKRAKKCKNHKGLEILPCCQCGRFSAFSCSSCGTQGTTITHEEMRKKKRSFSCDECSKTYTHKSHLIQHQRVHTGEKPYPCGECEKCFSRKSHLVEHQRTHTGKKPFSCSECGKCFSKKSNLIQHKRSHTGEKPFSCSECGRCFTVKGNLERHQRTHRDERLFSCSDCGRFFSQKSHLLEHQRIHTGEKLFSCLDCGKCFNEKSDLVTHQRIHMAEDAFRLPSDAILSHCLE</sequence>
<feature type="domain" description="C2H2-type" evidence="14">
    <location>
        <begin position="315"/>
        <end position="342"/>
    </location>
</feature>
<organism evidence="15 16">
    <name type="scientific">Engystomops pustulosus</name>
    <name type="common">Tungara frog</name>
    <name type="synonym">Physalaemus pustulosus</name>
    <dbReference type="NCBI Taxonomy" id="76066"/>
    <lineage>
        <taxon>Eukaryota</taxon>
        <taxon>Metazoa</taxon>
        <taxon>Chordata</taxon>
        <taxon>Craniata</taxon>
        <taxon>Vertebrata</taxon>
        <taxon>Euteleostomi</taxon>
        <taxon>Amphibia</taxon>
        <taxon>Batrachia</taxon>
        <taxon>Anura</taxon>
        <taxon>Neobatrachia</taxon>
        <taxon>Hyloidea</taxon>
        <taxon>Leptodactylidae</taxon>
        <taxon>Leiuperinae</taxon>
        <taxon>Engystomops</taxon>
    </lineage>
</organism>
<evidence type="ECO:0000256" key="5">
    <source>
        <dbReference type="ARBA" id="ARBA00022737"/>
    </source>
</evidence>
<dbReference type="Gene3D" id="3.30.160.60">
    <property type="entry name" value="Classic Zinc Finger"/>
    <property type="match status" value="6"/>
</dbReference>
<feature type="domain" description="C2H2-type" evidence="14">
    <location>
        <begin position="231"/>
        <end position="258"/>
    </location>
</feature>
<evidence type="ECO:0000256" key="2">
    <source>
        <dbReference type="ARBA" id="ARBA00004123"/>
    </source>
</evidence>
<dbReference type="InterPro" id="IPR036236">
    <property type="entry name" value="Znf_C2H2_sf"/>
</dbReference>
<evidence type="ECO:0000256" key="13">
    <source>
        <dbReference type="SAM" id="MobiDB-lite"/>
    </source>
</evidence>
<dbReference type="InterPro" id="IPR013087">
    <property type="entry name" value="Znf_C2H2_type"/>
</dbReference>
<feature type="domain" description="C2H2-type" evidence="14">
    <location>
        <begin position="343"/>
        <end position="370"/>
    </location>
</feature>
<keyword evidence="9" id="KW-0238">DNA-binding</keyword>
<dbReference type="PROSITE" id="PS00028">
    <property type="entry name" value="ZINC_FINGER_C2H2_1"/>
    <property type="match status" value="6"/>
</dbReference>
<dbReference type="FunFam" id="3.30.160.60:FF:000812">
    <property type="entry name" value="zinc finger protein 23 isoform X2"/>
    <property type="match status" value="1"/>
</dbReference>
<evidence type="ECO:0000256" key="1">
    <source>
        <dbReference type="ARBA" id="ARBA00003767"/>
    </source>
</evidence>
<dbReference type="FunFam" id="3.30.160.60:FF:000320">
    <property type="entry name" value="Zinc finger protein 777"/>
    <property type="match status" value="1"/>
</dbReference>
<dbReference type="GO" id="GO:0000981">
    <property type="term" value="F:DNA-binding transcription factor activity, RNA polymerase II-specific"/>
    <property type="evidence" value="ECO:0007669"/>
    <property type="project" value="TreeGrafter"/>
</dbReference>
<feature type="domain" description="C2H2-type" evidence="14">
    <location>
        <begin position="287"/>
        <end position="314"/>
    </location>
</feature>
<evidence type="ECO:0000256" key="7">
    <source>
        <dbReference type="ARBA" id="ARBA00022833"/>
    </source>
</evidence>
<proteinExistence type="inferred from homology"/>
<dbReference type="FunFam" id="3.30.160.60:FF:000506">
    <property type="entry name" value="Zinc finger protein 23"/>
    <property type="match status" value="1"/>
</dbReference>
<keyword evidence="11" id="KW-0539">Nucleus</keyword>
<keyword evidence="10" id="KW-0804">Transcription</keyword>
<reference evidence="15" key="1">
    <citation type="thesis" date="2020" institute="ProQuest LLC" country="789 East Eisenhower Parkway, Ann Arbor, MI, USA">
        <title>Comparative Genomics and Chromosome Evolution.</title>
        <authorList>
            <person name="Mudd A.B."/>
        </authorList>
    </citation>
    <scope>NUCLEOTIDE SEQUENCE</scope>
    <source>
        <strain evidence="15">237g6f4</strain>
        <tissue evidence="15">Blood</tissue>
    </source>
</reference>
<comment type="subcellular location">
    <subcellularLocation>
        <location evidence="2">Nucleus</location>
    </subcellularLocation>
</comment>
<dbReference type="PANTHER" id="PTHR23226:SF416">
    <property type="entry name" value="FI01424P"/>
    <property type="match status" value="1"/>
</dbReference>
<dbReference type="AlphaFoldDB" id="A0AAV6YU05"/>
<dbReference type="FunFam" id="3.30.160.60:FF:001158">
    <property type="entry name" value="zinc finger protein 22"/>
    <property type="match status" value="1"/>
</dbReference>
<dbReference type="FunFam" id="3.30.160.60:FF:001498">
    <property type="entry name" value="Zinc finger protein 404"/>
    <property type="match status" value="1"/>
</dbReference>
<protein>
    <recommendedName>
        <fullName evidence="14">C2H2-type domain-containing protein</fullName>
    </recommendedName>
</protein>
<dbReference type="GO" id="GO:0000978">
    <property type="term" value="F:RNA polymerase II cis-regulatory region sequence-specific DNA binding"/>
    <property type="evidence" value="ECO:0007669"/>
    <property type="project" value="TreeGrafter"/>
</dbReference>
<accession>A0AAV6YU05</accession>
<keyword evidence="5" id="KW-0677">Repeat</keyword>
<evidence type="ECO:0000256" key="9">
    <source>
        <dbReference type="ARBA" id="ARBA00023125"/>
    </source>
</evidence>
<feature type="domain" description="C2H2-type" evidence="14">
    <location>
        <begin position="259"/>
        <end position="286"/>
    </location>
</feature>
<keyword evidence="6 12" id="KW-0863">Zinc-finger</keyword>
<dbReference type="SUPFAM" id="SSF57667">
    <property type="entry name" value="beta-beta-alpha zinc fingers"/>
    <property type="match status" value="3"/>
</dbReference>
<evidence type="ECO:0000313" key="16">
    <source>
        <dbReference type="Proteomes" id="UP000824782"/>
    </source>
</evidence>
<comment type="function">
    <text evidence="1">May be involved in transcriptional regulation.</text>
</comment>
<name>A0AAV6YU05_ENGPU</name>
<feature type="domain" description="C2H2-type" evidence="14">
    <location>
        <begin position="203"/>
        <end position="230"/>
    </location>
</feature>
<comment type="similarity">
    <text evidence="3">Belongs to the krueppel C2H2-type zinc-finger protein family.</text>
</comment>
<keyword evidence="4" id="KW-0479">Metal-binding</keyword>
<dbReference type="EMBL" id="WNYA01021145">
    <property type="protein sequence ID" value="KAG8538445.1"/>
    <property type="molecule type" value="Genomic_DNA"/>
</dbReference>
<dbReference type="GO" id="GO:0008270">
    <property type="term" value="F:zinc ion binding"/>
    <property type="evidence" value="ECO:0007669"/>
    <property type="project" value="UniProtKB-KW"/>
</dbReference>
<evidence type="ECO:0000313" key="15">
    <source>
        <dbReference type="EMBL" id="KAG8538445.1"/>
    </source>
</evidence>
<feature type="region of interest" description="Disordered" evidence="13">
    <location>
        <begin position="23"/>
        <end position="60"/>
    </location>
</feature>
<evidence type="ECO:0000256" key="12">
    <source>
        <dbReference type="PROSITE-ProRule" id="PRU00042"/>
    </source>
</evidence>
<dbReference type="GO" id="GO:0005634">
    <property type="term" value="C:nucleus"/>
    <property type="evidence" value="ECO:0007669"/>
    <property type="project" value="UniProtKB-SubCell"/>
</dbReference>
<evidence type="ECO:0000256" key="11">
    <source>
        <dbReference type="ARBA" id="ARBA00023242"/>
    </source>
</evidence>
<evidence type="ECO:0000259" key="14">
    <source>
        <dbReference type="PROSITE" id="PS50157"/>
    </source>
</evidence>
<keyword evidence="7" id="KW-0862">Zinc</keyword>
<evidence type="ECO:0000256" key="3">
    <source>
        <dbReference type="ARBA" id="ARBA00006991"/>
    </source>
</evidence>
<dbReference type="FunFam" id="3.30.160.60:FF:000966">
    <property type="entry name" value="ZFP90 zinc finger protein"/>
    <property type="match status" value="1"/>
</dbReference>
<gene>
    <name evidence="15" type="ORF">GDO81_022639</name>
</gene>
<keyword evidence="8" id="KW-0805">Transcription regulation</keyword>
<dbReference type="PROSITE" id="PS50157">
    <property type="entry name" value="ZINC_FINGER_C2H2_2"/>
    <property type="match status" value="6"/>
</dbReference>
<comment type="caution">
    <text evidence="15">The sequence shown here is derived from an EMBL/GenBank/DDBJ whole genome shotgun (WGS) entry which is preliminary data.</text>
</comment>
<evidence type="ECO:0000256" key="4">
    <source>
        <dbReference type="ARBA" id="ARBA00022723"/>
    </source>
</evidence>
<feature type="compositionally biased region" description="Low complexity" evidence="13">
    <location>
        <begin position="26"/>
        <end position="39"/>
    </location>
</feature>
<dbReference type="PANTHER" id="PTHR23226">
    <property type="entry name" value="ZINC FINGER AND SCAN DOMAIN-CONTAINING"/>
    <property type="match status" value="1"/>
</dbReference>